<dbReference type="Gene3D" id="1.20.1720.10">
    <property type="entry name" value="Multidrug resistance protein D"/>
    <property type="match status" value="1"/>
</dbReference>
<dbReference type="EMBL" id="LTAN01000010">
    <property type="protein sequence ID" value="OBR02296.1"/>
    <property type="molecule type" value="Genomic_DNA"/>
</dbReference>
<evidence type="ECO:0000256" key="1">
    <source>
        <dbReference type="SAM" id="Phobius"/>
    </source>
</evidence>
<evidence type="ECO:0000313" key="4">
    <source>
        <dbReference type="Proteomes" id="UP000007174"/>
    </source>
</evidence>
<dbReference type="HOGENOM" id="CLU_1916944_0_0_1"/>
<feature type="transmembrane region" description="Helical" evidence="1">
    <location>
        <begin position="88"/>
        <end position="115"/>
    </location>
</feature>
<dbReference type="VEuPathDB" id="FungiDB:CH63R_13522"/>
<evidence type="ECO:0000313" key="3">
    <source>
        <dbReference type="EMBL" id="OBR02296.1"/>
    </source>
</evidence>
<keyword evidence="1" id="KW-0472">Membrane</keyword>
<dbReference type="EMBL" id="CACQ02005113">
    <property type="protein sequence ID" value="CCF42053.1"/>
    <property type="molecule type" value="Genomic_DNA"/>
</dbReference>
<sequence length="132" mass="14230">MGSGVLPNRCSPPKPSSRTSFVAQFNCSQDSILLSTPEAAIVIVSLVSIRDAFHDFELRHWVVTLYLLTYAGVPVIFVQLSDILGRKFFILSTLAVVAMFSIVNLVAVTSLVIVVSSVLGPALEGIVNNHQS</sequence>
<gene>
    <name evidence="2" type="ORF">CH063_12151</name>
    <name evidence="3" type="ORF">CH63R_13522</name>
</gene>
<reference evidence="2" key="1">
    <citation type="submission" date="2011-12" db="EMBL/GenBank/DDBJ databases">
        <title>The genome sequence of Colletotrichum higginsianum IMI 34906.</title>
        <authorList>
            <person name="Ma L.-J."/>
            <person name="O'Connell R."/>
            <person name="van Themaat E.V.L."/>
            <person name="Stueber K."/>
            <person name="Young S.K."/>
            <person name="Zeng Q."/>
            <person name="Gargeya S."/>
            <person name="Fitzgerald M."/>
            <person name="Haas B."/>
            <person name="Abouelleil A."/>
            <person name="Alvarado L."/>
            <person name="Arachchi H.M."/>
            <person name="Berlin A."/>
            <person name="Chapman S.B."/>
            <person name="Gearin G."/>
            <person name="Goldberg J."/>
            <person name="Griggs A."/>
            <person name="Gujja S."/>
            <person name="Hansen M."/>
            <person name="Heiman D."/>
            <person name="Howarth C."/>
            <person name="Larimer J."/>
            <person name="Lui A."/>
            <person name="MacDonald P.J.P."/>
            <person name="McCowen C."/>
            <person name="Montmayeur A."/>
            <person name="Murphy C."/>
            <person name="Neiman D."/>
            <person name="Pearson M."/>
            <person name="Priest M."/>
            <person name="Roberts A."/>
            <person name="Saif S."/>
            <person name="Shea T."/>
            <person name="Sisk P."/>
            <person name="Stolte C."/>
            <person name="Sykes S."/>
            <person name="Wortman J."/>
            <person name="Nusbaum C."/>
            <person name="Birren B."/>
        </authorList>
    </citation>
    <scope>NUCLEOTIDE SEQUENCE</scope>
    <source>
        <strain evidence="2">IMI 349063</strain>
    </source>
</reference>
<organism evidence="2 4">
    <name type="scientific">Colletotrichum higginsianum (strain IMI 349063)</name>
    <name type="common">Crucifer anthracnose fungus</name>
    <dbReference type="NCBI Taxonomy" id="759273"/>
    <lineage>
        <taxon>Eukaryota</taxon>
        <taxon>Fungi</taxon>
        <taxon>Dikarya</taxon>
        <taxon>Ascomycota</taxon>
        <taxon>Pezizomycotina</taxon>
        <taxon>Sordariomycetes</taxon>
        <taxon>Hypocreomycetidae</taxon>
        <taxon>Glomerellales</taxon>
        <taxon>Glomerellaceae</taxon>
        <taxon>Colletotrichum</taxon>
        <taxon>Colletotrichum destructivum species complex</taxon>
    </lineage>
</organism>
<dbReference type="SUPFAM" id="SSF103473">
    <property type="entry name" value="MFS general substrate transporter"/>
    <property type="match status" value="1"/>
</dbReference>
<feature type="transmembrane region" description="Helical" evidence="1">
    <location>
        <begin position="61"/>
        <end position="81"/>
    </location>
</feature>
<dbReference type="Proteomes" id="UP000007174">
    <property type="component" value="Unassembled WGS sequence"/>
</dbReference>
<accession>H1VP99</accession>
<dbReference type="RefSeq" id="XP_018150814.1">
    <property type="nucleotide sequence ID" value="XM_018308496.1"/>
</dbReference>
<dbReference type="Proteomes" id="UP000092177">
    <property type="component" value="Chromosome 10"/>
</dbReference>
<dbReference type="InterPro" id="IPR036259">
    <property type="entry name" value="MFS_trans_sf"/>
</dbReference>
<protein>
    <submittedName>
        <fullName evidence="3">Major facilitator superfamily transporter</fullName>
    </submittedName>
</protein>
<dbReference type="KEGG" id="chig:CH63R_13522"/>
<reference evidence="4" key="2">
    <citation type="journal article" date="2012" name="Nat. Genet.">
        <title>Lifestyle transitions in plant pathogenic Colletotrichum fungi deciphered by genome and transcriptome analyses.</title>
        <authorList>
            <person name="O'Connell R.J."/>
            <person name="Thon M.R."/>
            <person name="Hacquard S."/>
            <person name="Amyotte S.G."/>
            <person name="Kleemann J."/>
            <person name="Torres M.F."/>
            <person name="Damm U."/>
            <person name="Buiate E.A."/>
            <person name="Epstein L."/>
            <person name="Alkan N."/>
            <person name="Altmueller J."/>
            <person name="Alvarado-Balderrama L."/>
            <person name="Bauser C.A."/>
            <person name="Becker C."/>
            <person name="Birren B.W."/>
            <person name="Chen Z."/>
            <person name="Choi J."/>
            <person name="Crouch J.A."/>
            <person name="Duvick J.P."/>
            <person name="Farman M.A."/>
            <person name="Gan P."/>
            <person name="Heiman D."/>
            <person name="Henrissat B."/>
            <person name="Howard R.J."/>
            <person name="Kabbage M."/>
            <person name="Koch C."/>
            <person name="Kracher B."/>
            <person name="Kubo Y."/>
            <person name="Law A.D."/>
            <person name="Lebrun M.-H."/>
            <person name="Lee Y.-H."/>
            <person name="Miyara I."/>
            <person name="Moore N."/>
            <person name="Neumann U."/>
            <person name="Nordstroem K."/>
            <person name="Panaccione D.G."/>
            <person name="Panstruga R."/>
            <person name="Place M."/>
            <person name="Proctor R.H."/>
            <person name="Prusky D."/>
            <person name="Rech G."/>
            <person name="Reinhardt R."/>
            <person name="Rollins J.A."/>
            <person name="Rounsley S."/>
            <person name="Schardl C.L."/>
            <person name="Schwartz D.C."/>
            <person name="Shenoy N."/>
            <person name="Shirasu K."/>
            <person name="Sikhakolli U.R."/>
            <person name="Stueber K."/>
            <person name="Sukno S.A."/>
            <person name="Sweigard J.A."/>
            <person name="Takano Y."/>
            <person name="Takahara H."/>
            <person name="Trail F."/>
            <person name="van der Does H.C."/>
            <person name="Voll L.M."/>
            <person name="Will I."/>
            <person name="Young S."/>
            <person name="Zeng Q."/>
            <person name="Zhang J."/>
            <person name="Zhou S."/>
            <person name="Dickman M.B."/>
            <person name="Schulze-Lefert P."/>
            <person name="Ver Loren van Themaat E."/>
            <person name="Ma L.-J."/>
            <person name="Vaillancourt L.J."/>
        </authorList>
    </citation>
    <scope>NUCLEOTIDE SEQUENCE [LARGE SCALE GENOMIC DNA]</scope>
    <source>
        <strain evidence="4">IMI 349063</strain>
    </source>
</reference>
<name>H1VP99_COLHI</name>
<evidence type="ECO:0000313" key="5">
    <source>
        <dbReference type="Proteomes" id="UP000092177"/>
    </source>
</evidence>
<keyword evidence="5" id="KW-1185">Reference proteome</keyword>
<evidence type="ECO:0000313" key="2">
    <source>
        <dbReference type="EMBL" id="CCF42053.1"/>
    </source>
</evidence>
<keyword evidence="1" id="KW-0812">Transmembrane</keyword>
<reference evidence="5" key="4">
    <citation type="journal article" date="2017" name="BMC Genomics">
        <title>Gapless genome assembly of Colletotrichum higginsianum reveals chromosome structure and association of transposable elements with secondary metabolite gene clusters.</title>
        <authorList>
            <person name="Dallery J.-F."/>
            <person name="Lapalu N."/>
            <person name="Zampounis A."/>
            <person name="Pigne S."/>
            <person name="Luyten I."/>
            <person name="Amselem J."/>
            <person name="Wittenberg A.H.J."/>
            <person name="Zhou S."/>
            <person name="de Queiroz M.V."/>
            <person name="Robin G.P."/>
            <person name="Auger A."/>
            <person name="Hainaut M."/>
            <person name="Henrissat B."/>
            <person name="Kim K.-T."/>
            <person name="Lee Y.-H."/>
            <person name="Lespinet O."/>
            <person name="Schwartz D.C."/>
            <person name="Thon M.R."/>
            <person name="O'Connell R.J."/>
        </authorList>
    </citation>
    <scope>NUCLEOTIDE SEQUENCE [LARGE SCALE GENOMIC DNA]</scope>
    <source>
        <strain evidence="5">IMI 349063</strain>
    </source>
</reference>
<dbReference type="AlphaFoldDB" id="H1VP99"/>
<dbReference type="GeneID" id="28872603"/>
<reference evidence="3" key="3">
    <citation type="submission" date="2016-02" db="EMBL/GenBank/DDBJ databases">
        <title>Resequencing and annotation of the Colletotrichum higginsianum genome.</title>
        <authorList>
            <person name="O'Connell R."/>
            <person name="Zambounis A."/>
            <person name="Thon M."/>
            <person name="Dallery J.-F."/>
        </authorList>
    </citation>
    <scope>NUCLEOTIDE SEQUENCE [LARGE SCALE GENOMIC DNA]</scope>
    <source>
        <strain evidence="3">IMI 349063</strain>
    </source>
</reference>
<keyword evidence="1" id="KW-1133">Transmembrane helix</keyword>
<proteinExistence type="predicted"/>